<dbReference type="Pfam" id="PF06585">
    <property type="entry name" value="JHBP"/>
    <property type="match status" value="1"/>
</dbReference>
<feature type="chain" id="PRO_5001520259" evidence="2">
    <location>
        <begin position="19"/>
        <end position="558"/>
    </location>
</feature>
<dbReference type="PANTHER" id="PTHR11008">
    <property type="entry name" value="PROTEIN TAKEOUT-LIKE PROTEIN"/>
    <property type="match status" value="1"/>
</dbReference>
<feature type="region of interest" description="Disordered" evidence="1">
    <location>
        <begin position="20"/>
        <end position="42"/>
    </location>
</feature>
<accession>A0A023F0V9</accession>
<dbReference type="InterPro" id="IPR020234">
    <property type="entry name" value="Mite_allergen_group-7"/>
</dbReference>
<dbReference type="Gene3D" id="3.15.10.50">
    <property type="match status" value="1"/>
</dbReference>
<dbReference type="Pfam" id="PF16984">
    <property type="entry name" value="Grp7_allergen"/>
    <property type="match status" value="1"/>
</dbReference>
<dbReference type="InterPro" id="IPR017943">
    <property type="entry name" value="Bactericidal_perm-incr_a/b_dom"/>
</dbReference>
<dbReference type="EMBL" id="GBBI01004066">
    <property type="protein sequence ID" value="JAC14646.1"/>
    <property type="molecule type" value="mRNA"/>
</dbReference>
<dbReference type="InterPro" id="IPR010562">
    <property type="entry name" value="Haemolymph_juvenile_hormone-bd"/>
</dbReference>
<dbReference type="PANTHER" id="PTHR11008:SF13">
    <property type="entry name" value="FI04421P"/>
    <property type="match status" value="1"/>
</dbReference>
<evidence type="ECO:0000256" key="1">
    <source>
        <dbReference type="SAM" id="MobiDB-lite"/>
    </source>
</evidence>
<feature type="signal peptide" evidence="2">
    <location>
        <begin position="1"/>
        <end position="18"/>
    </location>
</feature>
<dbReference type="InterPro" id="IPR038606">
    <property type="entry name" value="To_sf"/>
</dbReference>
<proteinExistence type="evidence at transcript level"/>
<dbReference type="GO" id="GO:0008289">
    <property type="term" value="F:lipid binding"/>
    <property type="evidence" value="ECO:0007669"/>
    <property type="project" value="InterPro"/>
</dbReference>
<dbReference type="Gene3D" id="3.15.10.30">
    <property type="entry name" value="Haemolymph juvenile hormone binding protein"/>
    <property type="match status" value="1"/>
</dbReference>
<keyword evidence="2" id="KW-0732">Signal</keyword>
<protein>
    <submittedName>
        <fullName evidence="3">Putative hemolymph juvenile hormone binding protein</fullName>
    </submittedName>
</protein>
<organism evidence="3">
    <name type="scientific">Triatoma infestans</name>
    <name type="common">Assassin bug</name>
    <dbReference type="NCBI Taxonomy" id="30076"/>
    <lineage>
        <taxon>Eukaryota</taxon>
        <taxon>Metazoa</taxon>
        <taxon>Ecdysozoa</taxon>
        <taxon>Arthropoda</taxon>
        <taxon>Hexapoda</taxon>
        <taxon>Insecta</taxon>
        <taxon>Pterygota</taxon>
        <taxon>Neoptera</taxon>
        <taxon>Paraneoptera</taxon>
        <taxon>Hemiptera</taxon>
        <taxon>Heteroptera</taxon>
        <taxon>Panheteroptera</taxon>
        <taxon>Cimicomorpha</taxon>
        <taxon>Reduviidae</taxon>
        <taxon>Triatominae</taxon>
        <taxon>Triatoma</taxon>
    </lineage>
</organism>
<sequence length="558" mass="61442">MHLFYILTLLLILSSVNSELNPESTTSNSQEISTESSTELSFVEKGNEEIEKQGEEVASNLTSVSTTEEGVIEVATGESAETATFADGMSDTTDASPLVPDLSTTGSTILTELLTTTSKPFYHKTIEHLVKVVQENILSEDTISEPPITTTTSAPADSNVSEARLDRLSDQIRAIISHYQKYGVVTVPDADIPDPMDVPDVKRSFGGMPTTFTTMKMYGLSNFTIAHINTDLNKMQVYVSVLMKQLMIIGNYSAKYWMSRASGPFNVTLLDVETGGAAELQRTEDGILQASESEMDMSFRDAIVDFKNMGLIGSILQGVLASAAPVLFEAIKPAVLSQINDRIREDLNTKLKKIGHRLAVTGSRPPLDAAEDEARAYLLENGYDPYRVKDFTIRQNVFTVNITEFILKGLSNFHRVGEVVLAMDEGVVQIGLHVAALDLEGRCRWGVGIGKNFRKGGYTNVTIDHIQIQALVNQSIDIKTKPILDNLEINVGKIKMNMEGAGRFDIIVEVMVNSLPDIIRHILVDAIEEPLKYKIQQLLNKIEPEVVLEKSLPELDNL</sequence>
<feature type="non-terminal residue" evidence="3">
    <location>
        <position position="558"/>
    </location>
</feature>
<feature type="compositionally biased region" description="Polar residues" evidence="1">
    <location>
        <begin position="20"/>
        <end position="40"/>
    </location>
</feature>
<evidence type="ECO:0000256" key="2">
    <source>
        <dbReference type="SAM" id="SignalP"/>
    </source>
</evidence>
<reference evidence="3" key="1">
    <citation type="journal article" date="2014" name="PLoS Negl. Trop. Dis.">
        <title>An updated insight into the Sialotranscriptome of Triatoma infestans: developmental stage and geographic variations.</title>
        <authorList>
            <person name="Schwarz A."/>
            <person name="Medrano-Mercado N."/>
            <person name="Schaub G.A."/>
            <person name="Struchiner C.J."/>
            <person name="Bargues M.D."/>
            <person name="Levy M.Z."/>
            <person name="Ribeiro J.M."/>
        </authorList>
    </citation>
    <scope>NUCLEOTIDE SEQUENCE</scope>
    <source>
        <strain evidence="3">Chile</strain>
        <tissue evidence="3">Salivary glands</tissue>
    </source>
</reference>
<dbReference type="SUPFAM" id="SSF55394">
    <property type="entry name" value="Bactericidal permeability-increasing protein, BPI"/>
    <property type="match status" value="1"/>
</dbReference>
<evidence type="ECO:0000313" key="3">
    <source>
        <dbReference type="EMBL" id="JAC14646.1"/>
    </source>
</evidence>
<dbReference type="InterPro" id="IPR038602">
    <property type="entry name" value="Mite_allergen_7_sf"/>
</dbReference>
<name>A0A023F0V9_TRIIF</name>
<dbReference type="AlphaFoldDB" id="A0A023F0V9"/>